<evidence type="ECO:0000256" key="1">
    <source>
        <dbReference type="ARBA" id="ARBA00000085"/>
    </source>
</evidence>
<dbReference type="EC" id="2.7.13.3" evidence="3"/>
<dbReference type="Pfam" id="PF00512">
    <property type="entry name" value="HisKA"/>
    <property type="match status" value="1"/>
</dbReference>
<evidence type="ECO:0000256" key="2">
    <source>
        <dbReference type="ARBA" id="ARBA00004236"/>
    </source>
</evidence>
<evidence type="ECO:0000313" key="6">
    <source>
        <dbReference type="EMBL" id="AUZ88588.1"/>
    </source>
</evidence>
<dbReference type="AlphaFoldDB" id="A0A2L0UHA0"/>
<dbReference type="GO" id="GO:0005886">
    <property type="term" value="C:plasma membrane"/>
    <property type="evidence" value="ECO:0007669"/>
    <property type="project" value="UniProtKB-SubCell"/>
</dbReference>
<dbReference type="SUPFAM" id="SSF47384">
    <property type="entry name" value="Homodimeric domain of signal transducing histidine kinase"/>
    <property type="match status" value="1"/>
</dbReference>
<sequence>MSEAVSPSGRSALERVDSESKRMSSLVEDLLLLARPDEGQRTIRAT</sequence>
<organism evidence="6 7">
    <name type="scientific">Arthrobacter agilis</name>
    <dbReference type="NCBI Taxonomy" id="37921"/>
    <lineage>
        <taxon>Bacteria</taxon>
        <taxon>Bacillati</taxon>
        <taxon>Actinomycetota</taxon>
        <taxon>Actinomycetes</taxon>
        <taxon>Micrococcales</taxon>
        <taxon>Micrococcaceae</taxon>
        <taxon>Arthrobacter</taxon>
    </lineage>
</organism>
<gene>
    <name evidence="6" type="ORF">CVO76_13775</name>
</gene>
<name>A0A2L0UHA0_9MICC</name>
<dbReference type="Proteomes" id="UP000239187">
    <property type="component" value="Chromosome"/>
</dbReference>
<dbReference type="GO" id="GO:0000155">
    <property type="term" value="F:phosphorelay sensor kinase activity"/>
    <property type="evidence" value="ECO:0007669"/>
    <property type="project" value="InterPro"/>
</dbReference>
<accession>A0A2L0UHA0</accession>
<feature type="domain" description="Signal transduction histidine kinase dimerisation/phosphoacceptor" evidence="5">
    <location>
        <begin position="6"/>
        <end position="39"/>
    </location>
</feature>
<comment type="subcellular location">
    <subcellularLocation>
        <location evidence="2">Cell membrane</location>
    </subcellularLocation>
</comment>
<evidence type="ECO:0000259" key="5">
    <source>
        <dbReference type="Pfam" id="PF00512"/>
    </source>
</evidence>
<reference evidence="6 7" key="1">
    <citation type="submission" date="2017-11" db="EMBL/GenBank/DDBJ databases">
        <title>Draft genome of Arthrobacter agilis strain UMCV2, a plant growth-promoting rhizobacterium and biocontrol capacity of phytopathogenic fungi.</title>
        <authorList>
            <person name="Martinez-Camara R."/>
            <person name="Santoyo G."/>
            <person name="Moreno-Hagelsieb G."/>
            <person name="Valencia-Cantero E."/>
        </authorList>
    </citation>
    <scope>NUCLEOTIDE SEQUENCE [LARGE SCALE GENOMIC DNA]</scope>
    <source>
        <strain evidence="6 7">UMCV2</strain>
    </source>
</reference>
<dbReference type="InterPro" id="IPR003661">
    <property type="entry name" value="HisK_dim/P_dom"/>
</dbReference>
<evidence type="ECO:0000313" key="7">
    <source>
        <dbReference type="Proteomes" id="UP000239187"/>
    </source>
</evidence>
<proteinExistence type="predicted"/>
<evidence type="ECO:0000256" key="3">
    <source>
        <dbReference type="ARBA" id="ARBA00012438"/>
    </source>
</evidence>
<dbReference type="EMBL" id="CP024915">
    <property type="protein sequence ID" value="AUZ88588.1"/>
    <property type="molecule type" value="Genomic_DNA"/>
</dbReference>
<comment type="catalytic activity">
    <reaction evidence="1">
        <text>ATP + protein L-histidine = ADP + protein N-phospho-L-histidine.</text>
        <dbReference type="EC" id="2.7.13.3"/>
    </reaction>
</comment>
<dbReference type="InterPro" id="IPR036097">
    <property type="entry name" value="HisK_dim/P_sf"/>
</dbReference>
<feature type="compositionally biased region" description="Basic and acidic residues" evidence="4">
    <location>
        <begin position="12"/>
        <end position="22"/>
    </location>
</feature>
<evidence type="ECO:0000256" key="4">
    <source>
        <dbReference type="SAM" id="MobiDB-lite"/>
    </source>
</evidence>
<feature type="region of interest" description="Disordered" evidence="4">
    <location>
        <begin position="1"/>
        <end position="22"/>
    </location>
</feature>
<protein>
    <recommendedName>
        <fullName evidence="3">histidine kinase</fullName>
        <ecNumber evidence="3">2.7.13.3</ecNumber>
    </recommendedName>
</protein>